<evidence type="ECO:0000313" key="1">
    <source>
        <dbReference type="EMBL" id="GHG39990.1"/>
    </source>
</evidence>
<name>A0A919C2P1_9ACTN</name>
<comment type="caution">
    <text evidence="1">The sequence shown here is derived from an EMBL/GenBank/DDBJ whole genome shotgun (WGS) entry which is preliminary data.</text>
</comment>
<dbReference type="EMBL" id="BNBF01000003">
    <property type="protein sequence ID" value="GHG39990.1"/>
    <property type="molecule type" value="Genomic_DNA"/>
</dbReference>
<dbReference type="AlphaFoldDB" id="A0A919C2P1"/>
<evidence type="ECO:0000313" key="2">
    <source>
        <dbReference type="Proteomes" id="UP000619355"/>
    </source>
</evidence>
<gene>
    <name evidence="1" type="ORF">GCM10018980_13920</name>
</gene>
<sequence length="85" mass="9362">MSTQDTPLPPEPVDFSLDLTGHEMTRRTHVMAALGSDWDPVEALRGEEEAYDMLYSGLDAEQQRLYDTLVEAGVLPRRGSGRAAA</sequence>
<dbReference type="RefSeq" id="WP_189979289.1">
    <property type="nucleotide sequence ID" value="NZ_BNBF01000003.1"/>
</dbReference>
<keyword evidence="2" id="KW-1185">Reference proteome</keyword>
<dbReference type="Pfam" id="PF19938">
    <property type="entry name" value="DUF6400"/>
    <property type="match status" value="1"/>
</dbReference>
<accession>A0A919C2P1</accession>
<dbReference type="Proteomes" id="UP000619355">
    <property type="component" value="Unassembled WGS sequence"/>
</dbReference>
<proteinExistence type="predicted"/>
<protein>
    <submittedName>
        <fullName evidence="1">Uncharacterized protein</fullName>
    </submittedName>
</protein>
<organism evidence="1 2">
    <name type="scientific">Streptomyces capoamus</name>
    <dbReference type="NCBI Taxonomy" id="68183"/>
    <lineage>
        <taxon>Bacteria</taxon>
        <taxon>Bacillati</taxon>
        <taxon>Actinomycetota</taxon>
        <taxon>Actinomycetes</taxon>
        <taxon>Kitasatosporales</taxon>
        <taxon>Streptomycetaceae</taxon>
        <taxon>Streptomyces</taxon>
    </lineage>
</organism>
<dbReference type="InterPro" id="IPR045649">
    <property type="entry name" value="DUF6400"/>
</dbReference>
<reference evidence="2" key="1">
    <citation type="journal article" date="2019" name="Int. J. Syst. Evol. Microbiol.">
        <title>The Global Catalogue of Microorganisms (GCM) 10K type strain sequencing project: providing services to taxonomists for standard genome sequencing and annotation.</title>
        <authorList>
            <consortium name="The Broad Institute Genomics Platform"/>
            <consortium name="The Broad Institute Genome Sequencing Center for Infectious Disease"/>
            <person name="Wu L."/>
            <person name="Ma J."/>
        </authorList>
    </citation>
    <scope>NUCLEOTIDE SEQUENCE [LARGE SCALE GENOMIC DNA]</scope>
    <source>
        <strain evidence="2">JCM 4253</strain>
    </source>
</reference>